<keyword evidence="4" id="KW-1185">Reference proteome</keyword>
<dbReference type="InterPro" id="IPR001509">
    <property type="entry name" value="Epimerase_deHydtase"/>
</dbReference>
<comment type="caution">
    <text evidence="3">The sequence shown here is derived from an EMBL/GenBank/DDBJ whole genome shotgun (WGS) entry which is preliminary data.</text>
</comment>
<dbReference type="SUPFAM" id="SSF51735">
    <property type="entry name" value="NAD(P)-binding Rossmann-fold domains"/>
    <property type="match status" value="1"/>
</dbReference>
<dbReference type="Pfam" id="PF01370">
    <property type="entry name" value="Epimerase"/>
    <property type="match status" value="1"/>
</dbReference>
<evidence type="ECO:0000313" key="4">
    <source>
        <dbReference type="Proteomes" id="UP000572680"/>
    </source>
</evidence>
<name>A0A7W3LRP3_ACTNM</name>
<dbReference type="Gene3D" id="3.40.50.720">
    <property type="entry name" value="NAD(P)-binding Rossmann-like Domain"/>
    <property type="match status" value="1"/>
</dbReference>
<feature type="region of interest" description="Disordered" evidence="1">
    <location>
        <begin position="327"/>
        <end position="351"/>
    </location>
</feature>
<feature type="compositionally biased region" description="Basic and acidic residues" evidence="1">
    <location>
        <begin position="340"/>
        <end position="351"/>
    </location>
</feature>
<protein>
    <submittedName>
        <fullName evidence="3">Nucleoside-diphosphate-sugar epimerase</fullName>
    </submittedName>
</protein>
<evidence type="ECO:0000259" key="2">
    <source>
        <dbReference type="Pfam" id="PF01370"/>
    </source>
</evidence>
<sequence length="351" mass="38014">MLVSVTGGTGFLGAHTVSSLVRRGHRVRLLARDEGRVEPALGPLGVDRSAVEVVVGDVTDEAAAGRLVRGADAVLHAASVYSFDSRRRASMRRTNERGTEVVLGAARRLGADPVVHVSTFGVLEPDGGRRVRADAPVGRPRECYLSTKAAAERIARRHRSRGAPVVITYPAALLGPDDPKLGDQTARLRDALRGLMPIWPLGGFPVGDVRDAAEFHADLFDAPGRGAERLLVPGRHMSTREYVATLRQVTGRRLPTVFLPARAVVPVGLLTDAVQRVWPWHIPAEYGAVHVSGRDLRVDGEPGPRPVTETFGDTVRWLHRAGLLSARQAGRAAEPPSRALQERREQGKVRR</sequence>
<evidence type="ECO:0000313" key="3">
    <source>
        <dbReference type="EMBL" id="MBA8953059.1"/>
    </source>
</evidence>
<dbReference type="RefSeq" id="WP_182845311.1">
    <property type="nucleotide sequence ID" value="NZ_BAAALP010000033.1"/>
</dbReference>
<dbReference type="GO" id="GO:0004029">
    <property type="term" value="F:aldehyde dehydrogenase (NAD+) activity"/>
    <property type="evidence" value="ECO:0007669"/>
    <property type="project" value="TreeGrafter"/>
</dbReference>
<dbReference type="PANTHER" id="PTHR48079:SF6">
    <property type="entry name" value="NAD(P)-BINDING DOMAIN-CONTAINING PROTEIN-RELATED"/>
    <property type="match status" value="1"/>
</dbReference>
<dbReference type="AlphaFoldDB" id="A0A7W3LRP3"/>
<dbReference type="Proteomes" id="UP000572680">
    <property type="component" value="Unassembled WGS sequence"/>
</dbReference>
<proteinExistence type="predicted"/>
<dbReference type="InterPro" id="IPR051783">
    <property type="entry name" value="NAD(P)-dependent_oxidoreduct"/>
</dbReference>
<dbReference type="GO" id="GO:0005737">
    <property type="term" value="C:cytoplasm"/>
    <property type="evidence" value="ECO:0007669"/>
    <property type="project" value="TreeGrafter"/>
</dbReference>
<organism evidence="3 4">
    <name type="scientific">Actinomadura namibiensis</name>
    <dbReference type="NCBI Taxonomy" id="182080"/>
    <lineage>
        <taxon>Bacteria</taxon>
        <taxon>Bacillati</taxon>
        <taxon>Actinomycetota</taxon>
        <taxon>Actinomycetes</taxon>
        <taxon>Streptosporangiales</taxon>
        <taxon>Thermomonosporaceae</taxon>
        <taxon>Actinomadura</taxon>
    </lineage>
</organism>
<dbReference type="InterPro" id="IPR036291">
    <property type="entry name" value="NAD(P)-bd_dom_sf"/>
</dbReference>
<reference evidence="3 4" key="1">
    <citation type="submission" date="2020-08" db="EMBL/GenBank/DDBJ databases">
        <title>Genomic Encyclopedia of Type Strains, Phase IV (KMG-IV): sequencing the most valuable type-strain genomes for metagenomic binning, comparative biology and taxonomic classification.</title>
        <authorList>
            <person name="Goeker M."/>
        </authorList>
    </citation>
    <scope>NUCLEOTIDE SEQUENCE [LARGE SCALE GENOMIC DNA]</scope>
    <source>
        <strain evidence="3 4">DSM 44197</strain>
    </source>
</reference>
<gene>
    <name evidence="3" type="ORF">HNR61_004709</name>
</gene>
<dbReference type="EMBL" id="JACJIA010000006">
    <property type="protein sequence ID" value="MBA8953059.1"/>
    <property type="molecule type" value="Genomic_DNA"/>
</dbReference>
<feature type="domain" description="NAD-dependent epimerase/dehydratase" evidence="2">
    <location>
        <begin position="4"/>
        <end position="194"/>
    </location>
</feature>
<accession>A0A7W3LRP3</accession>
<dbReference type="PANTHER" id="PTHR48079">
    <property type="entry name" value="PROTEIN YEEZ"/>
    <property type="match status" value="1"/>
</dbReference>
<evidence type="ECO:0000256" key="1">
    <source>
        <dbReference type="SAM" id="MobiDB-lite"/>
    </source>
</evidence>